<dbReference type="InterPro" id="IPR039365">
    <property type="entry name" value="IS701-like"/>
</dbReference>
<dbReference type="AlphaFoldDB" id="S6CW59"/>
<name>S6CW59_9EURY</name>
<keyword evidence="3" id="KW-1185">Reference proteome</keyword>
<feature type="domain" description="Transposase IS4-like" evidence="1">
    <location>
        <begin position="23"/>
        <end position="80"/>
    </location>
</feature>
<dbReference type="HOGENOM" id="CLU_1745521_0_0_2"/>
<organism evidence="2 3">
    <name type="scientific">Halorhabdus tiamatea SARL4B</name>
    <dbReference type="NCBI Taxonomy" id="1033806"/>
    <lineage>
        <taxon>Archaea</taxon>
        <taxon>Methanobacteriati</taxon>
        <taxon>Methanobacteriota</taxon>
        <taxon>Stenosarchaea group</taxon>
        <taxon>Halobacteria</taxon>
        <taxon>Halobacteriales</taxon>
        <taxon>Haloarculaceae</taxon>
        <taxon>Halorhabdus</taxon>
    </lineage>
</organism>
<dbReference type="KEGG" id="hti:HTIA_p2920"/>
<evidence type="ECO:0000259" key="1">
    <source>
        <dbReference type="Pfam" id="PF01609"/>
    </source>
</evidence>
<dbReference type="SUPFAM" id="SSF53098">
    <property type="entry name" value="Ribonuclease H-like"/>
    <property type="match status" value="1"/>
</dbReference>
<dbReference type="PATRIC" id="fig|1033806.12.peg.2911"/>
<sequence>MKLVIAEKETDEDEENPVKYLATNKIDAPTEHVIRSYGMRWRIETFFEDSKQDLGLGDCEMQTDEGASRHWHLLMAAYSLVRLDPDSRALGTVRSKASSLRANLEHSLKEAVYNLLSWVRDNDDRGVDDLMKEIDHLFVHSTADANVQS</sequence>
<dbReference type="PANTHER" id="PTHR33627">
    <property type="entry name" value="TRANSPOSASE"/>
    <property type="match status" value="1"/>
</dbReference>
<evidence type="ECO:0000313" key="3">
    <source>
        <dbReference type="Proteomes" id="UP000015381"/>
    </source>
</evidence>
<dbReference type="GO" id="GO:0006313">
    <property type="term" value="P:DNA transposition"/>
    <property type="evidence" value="ECO:0007669"/>
    <property type="project" value="InterPro"/>
</dbReference>
<dbReference type="GO" id="GO:0004803">
    <property type="term" value="F:transposase activity"/>
    <property type="evidence" value="ECO:0007669"/>
    <property type="project" value="InterPro"/>
</dbReference>
<dbReference type="InterPro" id="IPR002559">
    <property type="entry name" value="Transposase_11"/>
</dbReference>
<accession>S6CW59</accession>
<geneLocation type="plasmid" evidence="2 3">
    <name>pHTIA</name>
</geneLocation>
<dbReference type="EMBL" id="HF571521">
    <property type="protein sequence ID" value="CCQ35022.1"/>
    <property type="molecule type" value="Genomic_DNA"/>
</dbReference>
<dbReference type="Proteomes" id="UP000015381">
    <property type="component" value="Plasmid pHTIA"/>
</dbReference>
<dbReference type="GO" id="GO:0003677">
    <property type="term" value="F:DNA binding"/>
    <property type="evidence" value="ECO:0007669"/>
    <property type="project" value="InterPro"/>
</dbReference>
<dbReference type="PANTHER" id="PTHR33627:SF1">
    <property type="entry name" value="TRANSPOSASE"/>
    <property type="match status" value="1"/>
</dbReference>
<evidence type="ECO:0000313" key="2">
    <source>
        <dbReference type="EMBL" id="CCQ35022.1"/>
    </source>
</evidence>
<keyword evidence="2" id="KW-0614">Plasmid</keyword>
<proteinExistence type="predicted"/>
<gene>
    <name evidence="2" type="ORF">HTIA_p2920</name>
</gene>
<dbReference type="Pfam" id="PF01609">
    <property type="entry name" value="DDE_Tnp_1"/>
    <property type="match status" value="1"/>
</dbReference>
<protein>
    <submittedName>
        <fullName evidence="2">Transposase (Tn5-like)</fullName>
    </submittedName>
</protein>
<dbReference type="InterPro" id="IPR012337">
    <property type="entry name" value="RNaseH-like_sf"/>
</dbReference>
<reference evidence="2 3" key="1">
    <citation type="journal article" date="2014" name="Environ. Microbiol.">
        <title>Halorhabdus tiamatea: proteogenomics and glycosidase activity measurements identify the first cultivated euryarchaeon from a deep-sea anoxic brine lake as potential polysaccharide degrader.</title>
        <authorList>
            <person name="Werner J."/>
            <person name="Ferrer M."/>
            <person name="Michel G."/>
            <person name="Mann A.J."/>
            <person name="Huang S."/>
            <person name="Juarez S."/>
            <person name="Ciordia S."/>
            <person name="Albar J.P."/>
            <person name="Alcaide M."/>
            <person name="La Cono V."/>
            <person name="Yakimov M.M."/>
            <person name="Antunes A."/>
            <person name="Taborda M."/>
            <person name="Da Costa M.S."/>
            <person name="Amann R.I."/>
            <person name="Gloeckner F.O."/>
            <person name="Golyshina O.V."/>
            <person name="Golyshin P.N."/>
            <person name="Teeling H."/>
        </authorList>
    </citation>
    <scope>NUCLEOTIDE SEQUENCE [LARGE SCALE GENOMIC DNA]</scope>
    <source>
        <strain evidence="3">SARL4B</strain>
        <plasmid evidence="2">pHTIA</plasmid>
    </source>
</reference>